<keyword evidence="6" id="KW-0812">Transmembrane</keyword>
<evidence type="ECO:0000313" key="11">
    <source>
        <dbReference type="EMBL" id="RAK02970.1"/>
    </source>
</evidence>
<dbReference type="GO" id="GO:0098797">
    <property type="term" value="C:plasma membrane protein complex"/>
    <property type="evidence" value="ECO:0007669"/>
    <property type="project" value="TreeGrafter"/>
</dbReference>
<name>A0A327X754_LARAB</name>
<dbReference type="InterPro" id="IPR051045">
    <property type="entry name" value="TonB-dependent_transducer"/>
</dbReference>
<organism evidence="11 12">
    <name type="scientific">Larkinella arboricola</name>
    <dbReference type="NCBI Taxonomy" id="643671"/>
    <lineage>
        <taxon>Bacteria</taxon>
        <taxon>Pseudomonadati</taxon>
        <taxon>Bacteroidota</taxon>
        <taxon>Cytophagia</taxon>
        <taxon>Cytophagales</taxon>
        <taxon>Spirosomataceae</taxon>
        <taxon>Larkinella</taxon>
    </lineage>
</organism>
<dbReference type="InterPro" id="IPR006260">
    <property type="entry name" value="TonB/TolA_C"/>
</dbReference>
<dbReference type="Proteomes" id="UP000248790">
    <property type="component" value="Unassembled WGS sequence"/>
</dbReference>
<evidence type="ECO:0000256" key="5">
    <source>
        <dbReference type="ARBA" id="ARBA00022519"/>
    </source>
</evidence>
<keyword evidence="9" id="KW-0472">Membrane</keyword>
<proteinExistence type="inferred from homology"/>
<dbReference type="OrthoDB" id="9812355at2"/>
<keyword evidence="7" id="KW-0653">Protein transport</keyword>
<dbReference type="EMBL" id="QLMC01000001">
    <property type="protein sequence ID" value="RAK02970.1"/>
    <property type="molecule type" value="Genomic_DNA"/>
</dbReference>
<dbReference type="NCBIfam" id="TIGR01352">
    <property type="entry name" value="tonB_Cterm"/>
    <property type="match status" value="1"/>
</dbReference>
<keyword evidence="8" id="KW-1133">Transmembrane helix</keyword>
<evidence type="ECO:0000256" key="8">
    <source>
        <dbReference type="ARBA" id="ARBA00022989"/>
    </source>
</evidence>
<keyword evidence="3" id="KW-0813">Transport</keyword>
<keyword evidence="4" id="KW-1003">Cell membrane</keyword>
<dbReference type="RefSeq" id="WP_111627124.1">
    <property type="nucleotide sequence ID" value="NZ_QLMC01000001.1"/>
</dbReference>
<dbReference type="PROSITE" id="PS52015">
    <property type="entry name" value="TONB_CTD"/>
    <property type="match status" value="1"/>
</dbReference>
<dbReference type="AlphaFoldDB" id="A0A327X754"/>
<accession>A0A327X754</accession>
<evidence type="ECO:0000256" key="7">
    <source>
        <dbReference type="ARBA" id="ARBA00022927"/>
    </source>
</evidence>
<dbReference type="SUPFAM" id="SSF74653">
    <property type="entry name" value="TolA/TonB C-terminal domain"/>
    <property type="match status" value="1"/>
</dbReference>
<evidence type="ECO:0000256" key="1">
    <source>
        <dbReference type="ARBA" id="ARBA00004383"/>
    </source>
</evidence>
<protein>
    <submittedName>
        <fullName evidence="11">Protein TonB</fullName>
    </submittedName>
</protein>
<sequence>MKKFVLLIGLFGLSGIVYGQRTEVNVELKDLTNRGSEPIETSPQYPGGIGAYLSKHQRYPEQARQNQVKGMVLVNFQIDSRGYIQDSTIRVIKGIGYGCDEEALRLVRNMSRWKPGKVSGKPVSVNYNIPVLFPPKP</sequence>
<evidence type="ECO:0000256" key="6">
    <source>
        <dbReference type="ARBA" id="ARBA00022692"/>
    </source>
</evidence>
<evidence type="ECO:0000256" key="3">
    <source>
        <dbReference type="ARBA" id="ARBA00022448"/>
    </source>
</evidence>
<feature type="domain" description="TonB C-terminal" evidence="10">
    <location>
        <begin position="44"/>
        <end position="137"/>
    </location>
</feature>
<dbReference type="GO" id="GO:0015031">
    <property type="term" value="P:protein transport"/>
    <property type="evidence" value="ECO:0007669"/>
    <property type="project" value="UniProtKB-KW"/>
</dbReference>
<evidence type="ECO:0000256" key="2">
    <source>
        <dbReference type="ARBA" id="ARBA00006555"/>
    </source>
</evidence>
<evidence type="ECO:0000256" key="9">
    <source>
        <dbReference type="ARBA" id="ARBA00023136"/>
    </source>
</evidence>
<keyword evidence="12" id="KW-1185">Reference proteome</keyword>
<dbReference type="PANTHER" id="PTHR33446:SF2">
    <property type="entry name" value="PROTEIN TONB"/>
    <property type="match status" value="1"/>
</dbReference>
<keyword evidence="5" id="KW-0997">Cell inner membrane</keyword>
<comment type="caution">
    <text evidence="11">The sequence shown here is derived from an EMBL/GenBank/DDBJ whole genome shotgun (WGS) entry which is preliminary data.</text>
</comment>
<dbReference type="GO" id="GO:0031992">
    <property type="term" value="F:energy transducer activity"/>
    <property type="evidence" value="ECO:0007669"/>
    <property type="project" value="TreeGrafter"/>
</dbReference>
<evidence type="ECO:0000256" key="4">
    <source>
        <dbReference type="ARBA" id="ARBA00022475"/>
    </source>
</evidence>
<gene>
    <name evidence="11" type="ORF">LX87_01092</name>
</gene>
<evidence type="ECO:0000313" key="12">
    <source>
        <dbReference type="Proteomes" id="UP000248790"/>
    </source>
</evidence>
<dbReference type="Pfam" id="PF03544">
    <property type="entry name" value="TonB_C"/>
    <property type="match status" value="1"/>
</dbReference>
<evidence type="ECO:0000259" key="10">
    <source>
        <dbReference type="PROSITE" id="PS52015"/>
    </source>
</evidence>
<dbReference type="GO" id="GO:0055085">
    <property type="term" value="P:transmembrane transport"/>
    <property type="evidence" value="ECO:0007669"/>
    <property type="project" value="InterPro"/>
</dbReference>
<dbReference type="InterPro" id="IPR037682">
    <property type="entry name" value="TonB_C"/>
</dbReference>
<comment type="similarity">
    <text evidence="2">Belongs to the TonB family.</text>
</comment>
<dbReference type="Gene3D" id="3.30.1150.10">
    <property type="match status" value="1"/>
</dbReference>
<comment type="subcellular location">
    <subcellularLocation>
        <location evidence="1">Cell inner membrane</location>
        <topology evidence="1">Single-pass membrane protein</topology>
        <orientation evidence="1">Periplasmic side</orientation>
    </subcellularLocation>
</comment>
<reference evidence="11 12" key="1">
    <citation type="submission" date="2018-06" db="EMBL/GenBank/DDBJ databases">
        <title>Genomic Encyclopedia of Archaeal and Bacterial Type Strains, Phase II (KMG-II): from individual species to whole genera.</title>
        <authorList>
            <person name="Goeker M."/>
        </authorList>
    </citation>
    <scope>NUCLEOTIDE SEQUENCE [LARGE SCALE GENOMIC DNA]</scope>
    <source>
        <strain evidence="11 12">DSM 21851</strain>
    </source>
</reference>
<dbReference type="PANTHER" id="PTHR33446">
    <property type="entry name" value="PROTEIN TONB-RELATED"/>
    <property type="match status" value="1"/>
</dbReference>